<dbReference type="OrthoDB" id="329282at2"/>
<dbReference type="InterPro" id="IPR032808">
    <property type="entry name" value="DoxX"/>
</dbReference>
<dbReference type="EMBL" id="CP025570">
    <property type="protein sequence ID" value="AZZ39678.1"/>
    <property type="molecule type" value="Genomic_DNA"/>
</dbReference>
<dbReference type="GO" id="GO:0016020">
    <property type="term" value="C:membrane"/>
    <property type="evidence" value="ECO:0007669"/>
    <property type="project" value="UniProtKB-SubCell"/>
</dbReference>
<dbReference type="GeneID" id="82885958"/>
<sequence length="134" mass="13939">MSFSRFIGRSLLSTTFISGGIGELQNADKLAPALDAAREKLPAGLREAAGQVDSETLVKLDGIVMAAAGAGVALGILPRLSAAVLAAQMVPVTVVGHRFWEKEGEERQGNKIHFFKNASLAGGLLLIALGGRSK</sequence>
<reference evidence="5" key="3">
    <citation type="journal article" date="2019" name="Microorganisms">
        <title>Red-Brown Pigmentation of Acidipropionibacterium jensenii Is Tied to Haemolytic Activity and cyl-Like Gene Cluster.</title>
        <authorList>
            <person name="Deptula P."/>
            <person name="Loivamaa I."/>
            <person name="Smolander O.P."/>
            <person name="Laine P."/>
            <person name="Roberts R.J."/>
            <person name="Piironen V."/>
            <person name="Paulin L."/>
            <person name="Savijoki K."/>
            <person name="Auvinen P."/>
            <person name="Varmanen P."/>
        </authorList>
    </citation>
    <scope>NUCLEOTIDE SEQUENCE</scope>
    <source>
        <strain evidence="5">JS280</strain>
    </source>
</reference>
<comment type="subcellular location">
    <subcellularLocation>
        <location evidence="1">Membrane</location>
        <topology evidence="1">Multi-pass membrane protein</topology>
    </subcellularLocation>
</comment>
<keyword evidence="2" id="KW-0812">Transmembrane</keyword>
<dbReference type="KEGG" id="aji:C0Z10_07845"/>
<dbReference type="EMBL" id="LR134473">
    <property type="protein sequence ID" value="VEI02390.1"/>
    <property type="molecule type" value="Genomic_DNA"/>
</dbReference>
<dbReference type="RefSeq" id="WP_028703403.1">
    <property type="nucleotide sequence ID" value="NZ_CP025570.1"/>
</dbReference>
<keyword evidence="7" id="KW-1185">Reference proteome</keyword>
<evidence type="ECO:0000313" key="5">
    <source>
        <dbReference type="EMBL" id="AZZ39678.1"/>
    </source>
</evidence>
<dbReference type="Proteomes" id="UP000277858">
    <property type="component" value="Chromosome"/>
</dbReference>
<dbReference type="Proteomes" id="UP000285875">
    <property type="component" value="Chromosome"/>
</dbReference>
<evidence type="ECO:0000256" key="1">
    <source>
        <dbReference type="ARBA" id="ARBA00004141"/>
    </source>
</evidence>
<keyword evidence="4" id="KW-0472">Membrane</keyword>
<keyword evidence="3" id="KW-1133">Transmembrane helix</keyword>
<dbReference type="AlphaFoldDB" id="A0A3S4YVV9"/>
<dbReference type="STRING" id="1122997.GCA_000425285_01924"/>
<evidence type="ECO:0000313" key="8">
    <source>
        <dbReference type="Proteomes" id="UP000285875"/>
    </source>
</evidence>
<dbReference type="Pfam" id="PF07681">
    <property type="entry name" value="DoxX"/>
    <property type="match status" value="1"/>
</dbReference>
<gene>
    <name evidence="6" type="primary">yphA</name>
    <name evidence="5" type="ORF">C0Z10_07845</name>
    <name evidence="6" type="ORF">NCTC13652_00564</name>
</gene>
<protein>
    <submittedName>
        <fullName evidence="5">DoxX family membrane protein</fullName>
    </submittedName>
    <submittedName>
        <fullName evidence="6">Inner membrane protein yphA</fullName>
    </submittedName>
</protein>
<evidence type="ECO:0000256" key="4">
    <source>
        <dbReference type="ARBA" id="ARBA00023136"/>
    </source>
</evidence>
<evidence type="ECO:0000313" key="7">
    <source>
        <dbReference type="Proteomes" id="UP000277858"/>
    </source>
</evidence>
<reference evidence="6 7" key="2">
    <citation type="submission" date="2018-12" db="EMBL/GenBank/DDBJ databases">
        <authorList>
            <consortium name="Pathogen Informatics"/>
        </authorList>
    </citation>
    <scope>NUCLEOTIDE SEQUENCE [LARGE SCALE GENOMIC DNA]</scope>
    <source>
        <strain evidence="6 7">NCTC13652</strain>
    </source>
</reference>
<organism evidence="6 7">
    <name type="scientific">Acidipropionibacterium jensenii</name>
    <dbReference type="NCBI Taxonomy" id="1749"/>
    <lineage>
        <taxon>Bacteria</taxon>
        <taxon>Bacillati</taxon>
        <taxon>Actinomycetota</taxon>
        <taxon>Actinomycetes</taxon>
        <taxon>Propionibacteriales</taxon>
        <taxon>Propionibacteriaceae</taxon>
        <taxon>Acidipropionibacterium</taxon>
    </lineage>
</organism>
<evidence type="ECO:0000313" key="6">
    <source>
        <dbReference type="EMBL" id="VEI02390.1"/>
    </source>
</evidence>
<evidence type="ECO:0000256" key="3">
    <source>
        <dbReference type="ARBA" id="ARBA00022989"/>
    </source>
</evidence>
<name>A0A3S4YVV9_9ACTN</name>
<accession>A0A3S4YVV9</accession>
<proteinExistence type="predicted"/>
<reference evidence="8" key="1">
    <citation type="submission" date="2017-12" db="EMBL/GenBank/DDBJ databases">
        <title>Whole genome sequencing of Acidipropionibacterium jensenii strains JS279 and JS280.</title>
        <authorList>
            <person name="Deptula P."/>
            <person name="Laine P."/>
            <person name="Smolander O.-P."/>
            <person name="Paulin L."/>
            <person name="Auvinen P."/>
            <person name="Varmanen P."/>
        </authorList>
    </citation>
    <scope>NUCLEOTIDE SEQUENCE [LARGE SCALE GENOMIC DNA]</scope>
    <source>
        <strain evidence="8">JS280</strain>
    </source>
</reference>
<evidence type="ECO:0000256" key="2">
    <source>
        <dbReference type="ARBA" id="ARBA00022692"/>
    </source>
</evidence>